<feature type="domain" description="ABC transporter" evidence="4">
    <location>
        <begin position="1"/>
        <end position="193"/>
    </location>
</feature>
<dbReference type="InterPro" id="IPR017911">
    <property type="entry name" value="MacB-like_ATP-bd"/>
</dbReference>
<dbReference type="PROSITE" id="PS00211">
    <property type="entry name" value="ABC_TRANSPORTER_1"/>
    <property type="match status" value="1"/>
</dbReference>
<evidence type="ECO:0000259" key="4">
    <source>
        <dbReference type="PROSITE" id="PS50893"/>
    </source>
</evidence>
<evidence type="ECO:0000313" key="5">
    <source>
        <dbReference type="EMBL" id="MEW9267518.1"/>
    </source>
</evidence>
<evidence type="ECO:0000256" key="3">
    <source>
        <dbReference type="ARBA" id="ARBA00022840"/>
    </source>
</evidence>
<comment type="caution">
    <text evidence="5">The sequence shown here is derived from an EMBL/GenBank/DDBJ whole genome shotgun (WGS) entry which is preliminary data.</text>
</comment>
<dbReference type="GO" id="GO:0005524">
    <property type="term" value="F:ATP binding"/>
    <property type="evidence" value="ECO:0007669"/>
    <property type="project" value="UniProtKB-KW"/>
</dbReference>
<proteinExistence type="predicted"/>
<sequence length="193" mass="20629">MAITGPSGAGKSTLLNIIGLLDTPSSGLYCINGQDVSALTTRAKDNLRSRVFGFVFQSSYLLASRTVAANVSLGLAIQGLPRRERVPRVKEALEIVGVGHRWDALGKDLSGGERQRVALARALATRPQIVLADEPTGNLDSENTENVIDLFGRIHASGVTLVVITHTAAVAEAASREVRILDGRMTDLEEKTR</sequence>
<accession>A0ABV3PDT8</accession>
<dbReference type="PANTHER" id="PTHR24220">
    <property type="entry name" value="IMPORT ATP-BINDING PROTEIN"/>
    <property type="match status" value="1"/>
</dbReference>
<keyword evidence="6" id="KW-1185">Reference proteome</keyword>
<name>A0ABV3PDT8_9ACTN</name>
<keyword evidence="2" id="KW-0547">Nucleotide-binding</keyword>
<dbReference type="InterPro" id="IPR003593">
    <property type="entry name" value="AAA+_ATPase"/>
</dbReference>
<evidence type="ECO:0000256" key="2">
    <source>
        <dbReference type="ARBA" id="ARBA00022741"/>
    </source>
</evidence>
<dbReference type="PROSITE" id="PS50893">
    <property type="entry name" value="ABC_TRANSPORTER_2"/>
    <property type="match status" value="1"/>
</dbReference>
<dbReference type="InterPro" id="IPR003439">
    <property type="entry name" value="ABC_transporter-like_ATP-bd"/>
</dbReference>
<protein>
    <submittedName>
        <fullName evidence="5">ABC transporter ATP-binding protein</fullName>
    </submittedName>
</protein>
<dbReference type="CDD" id="cd03255">
    <property type="entry name" value="ABC_MJ0796_LolCDE_FtsE"/>
    <property type="match status" value="1"/>
</dbReference>
<dbReference type="EMBL" id="JBFNQN010000018">
    <property type="protein sequence ID" value="MEW9267518.1"/>
    <property type="molecule type" value="Genomic_DNA"/>
</dbReference>
<dbReference type="Gene3D" id="3.40.50.300">
    <property type="entry name" value="P-loop containing nucleotide triphosphate hydrolases"/>
    <property type="match status" value="1"/>
</dbReference>
<keyword evidence="3 5" id="KW-0067">ATP-binding</keyword>
<keyword evidence="1" id="KW-0813">Transport</keyword>
<reference evidence="5 6" key="1">
    <citation type="submission" date="2024-07" db="EMBL/GenBank/DDBJ databases">
        <authorList>
            <person name="Thanompreechachai J."/>
            <person name="Duangmal K."/>
        </authorList>
    </citation>
    <scope>NUCLEOTIDE SEQUENCE [LARGE SCALE GENOMIC DNA]</scope>
    <source>
        <strain evidence="5 6">KCTC 19886</strain>
    </source>
</reference>
<evidence type="ECO:0000256" key="1">
    <source>
        <dbReference type="ARBA" id="ARBA00022448"/>
    </source>
</evidence>
<dbReference type="RefSeq" id="WP_367640896.1">
    <property type="nucleotide sequence ID" value="NZ_JBFNQN010000018.1"/>
</dbReference>
<dbReference type="InterPro" id="IPR017871">
    <property type="entry name" value="ABC_transporter-like_CS"/>
</dbReference>
<dbReference type="PANTHER" id="PTHR24220:SF648">
    <property type="entry name" value="ABC TRANSPORTER ATP-BINDING PROTEIN YTRE"/>
    <property type="match status" value="1"/>
</dbReference>
<dbReference type="InterPro" id="IPR027417">
    <property type="entry name" value="P-loop_NTPase"/>
</dbReference>
<dbReference type="SMART" id="SM00382">
    <property type="entry name" value="AAA"/>
    <property type="match status" value="1"/>
</dbReference>
<organism evidence="5 6">
    <name type="scientific">Kineococcus endophyticus</name>
    <dbReference type="NCBI Taxonomy" id="1181883"/>
    <lineage>
        <taxon>Bacteria</taxon>
        <taxon>Bacillati</taxon>
        <taxon>Actinomycetota</taxon>
        <taxon>Actinomycetes</taxon>
        <taxon>Kineosporiales</taxon>
        <taxon>Kineosporiaceae</taxon>
        <taxon>Kineococcus</taxon>
    </lineage>
</organism>
<dbReference type="Proteomes" id="UP001555826">
    <property type="component" value="Unassembled WGS sequence"/>
</dbReference>
<evidence type="ECO:0000313" key="6">
    <source>
        <dbReference type="Proteomes" id="UP001555826"/>
    </source>
</evidence>
<dbReference type="InterPro" id="IPR015854">
    <property type="entry name" value="ABC_transpr_LolD-like"/>
</dbReference>
<gene>
    <name evidence="5" type="ORF">AB1207_22480</name>
</gene>
<dbReference type="Pfam" id="PF00005">
    <property type="entry name" value="ABC_tran"/>
    <property type="match status" value="1"/>
</dbReference>
<dbReference type="SUPFAM" id="SSF52540">
    <property type="entry name" value="P-loop containing nucleoside triphosphate hydrolases"/>
    <property type="match status" value="1"/>
</dbReference>